<dbReference type="CDD" id="cd06261">
    <property type="entry name" value="TM_PBP2"/>
    <property type="match status" value="1"/>
</dbReference>
<evidence type="ECO:0000313" key="10">
    <source>
        <dbReference type="Proteomes" id="UP001180840"/>
    </source>
</evidence>
<evidence type="ECO:0000256" key="6">
    <source>
        <dbReference type="ARBA" id="ARBA00023136"/>
    </source>
</evidence>
<dbReference type="Gene3D" id="1.10.3720.10">
    <property type="entry name" value="MetI-like"/>
    <property type="match status" value="1"/>
</dbReference>
<reference evidence="9" key="1">
    <citation type="submission" date="2023-07" db="EMBL/GenBank/DDBJ databases">
        <title>Sequencing the genomes of 1000 actinobacteria strains.</title>
        <authorList>
            <person name="Klenk H.-P."/>
        </authorList>
    </citation>
    <scope>NUCLEOTIDE SEQUENCE</scope>
    <source>
        <strain evidence="9">DSM 107476</strain>
    </source>
</reference>
<feature type="transmembrane region" description="Helical" evidence="7">
    <location>
        <begin position="188"/>
        <end position="209"/>
    </location>
</feature>
<evidence type="ECO:0000256" key="3">
    <source>
        <dbReference type="ARBA" id="ARBA00022475"/>
    </source>
</evidence>
<keyword evidence="6 7" id="KW-0472">Membrane</keyword>
<evidence type="ECO:0000256" key="4">
    <source>
        <dbReference type="ARBA" id="ARBA00022692"/>
    </source>
</evidence>
<accession>A0ABU1ZZ26</accession>
<keyword evidence="3" id="KW-1003">Cell membrane</keyword>
<evidence type="ECO:0000256" key="1">
    <source>
        <dbReference type="ARBA" id="ARBA00004651"/>
    </source>
</evidence>
<name>A0ABU1ZZ26_9CORY</name>
<feature type="transmembrane region" description="Helical" evidence="7">
    <location>
        <begin position="142"/>
        <end position="167"/>
    </location>
</feature>
<dbReference type="RefSeq" id="WP_290195612.1">
    <property type="nucleotide sequence ID" value="NZ_CP047654.1"/>
</dbReference>
<organism evidence="9 10">
    <name type="scientific">Corynebacterium guangdongense</name>
    <dbReference type="NCBI Taxonomy" id="1783348"/>
    <lineage>
        <taxon>Bacteria</taxon>
        <taxon>Bacillati</taxon>
        <taxon>Actinomycetota</taxon>
        <taxon>Actinomycetes</taxon>
        <taxon>Mycobacteriales</taxon>
        <taxon>Corynebacteriaceae</taxon>
        <taxon>Corynebacterium</taxon>
    </lineage>
</organism>
<comment type="caution">
    <text evidence="9">The sequence shown here is derived from an EMBL/GenBank/DDBJ whole genome shotgun (WGS) entry which is preliminary data.</text>
</comment>
<evidence type="ECO:0000259" key="8">
    <source>
        <dbReference type="PROSITE" id="PS50928"/>
    </source>
</evidence>
<evidence type="ECO:0000313" key="9">
    <source>
        <dbReference type="EMBL" id="MDR7330161.1"/>
    </source>
</evidence>
<evidence type="ECO:0000256" key="7">
    <source>
        <dbReference type="RuleBase" id="RU363032"/>
    </source>
</evidence>
<dbReference type="SUPFAM" id="SSF161098">
    <property type="entry name" value="MetI-like"/>
    <property type="match status" value="1"/>
</dbReference>
<dbReference type="Proteomes" id="UP001180840">
    <property type="component" value="Unassembled WGS sequence"/>
</dbReference>
<keyword evidence="10" id="KW-1185">Reference proteome</keyword>
<feature type="transmembrane region" description="Helical" evidence="7">
    <location>
        <begin position="252"/>
        <end position="271"/>
    </location>
</feature>
<gene>
    <name evidence="9" type="ORF">J2S39_001837</name>
</gene>
<dbReference type="InterPro" id="IPR035906">
    <property type="entry name" value="MetI-like_sf"/>
</dbReference>
<dbReference type="PANTHER" id="PTHR30193:SF41">
    <property type="entry name" value="DIACETYLCHITOBIOSE UPTAKE SYSTEM PERMEASE PROTEIN NGCF"/>
    <property type="match status" value="1"/>
</dbReference>
<feature type="transmembrane region" description="Helical" evidence="7">
    <location>
        <begin position="12"/>
        <end position="37"/>
    </location>
</feature>
<keyword evidence="4 7" id="KW-0812">Transmembrane</keyword>
<dbReference type="InterPro" id="IPR051393">
    <property type="entry name" value="ABC_transporter_permease"/>
</dbReference>
<keyword evidence="5 7" id="KW-1133">Transmembrane helix</keyword>
<evidence type="ECO:0000256" key="5">
    <source>
        <dbReference type="ARBA" id="ARBA00022989"/>
    </source>
</evidence>
<proteinExistence type="inferred from homology"/>
<dbReference type="Pfam" id="PF00528">
    <property type="entry name" value="BPD_transp_1"/>
    <property type="match status" value="1"/>
</dbReference>
<dbReference type="InterPro" id="IPR000515">
    <property type="entry name" value="MetI-like"/>
</dbReference>
<comment type="similarity">
    <text evidence="7">Belongs to the binding-protein-dependent transport system permease family.</text>
</comment>
<keyword evidence="2 7" id="KW-0813">Transport</keyword>
<evidence type="ECO:0000256" key="2">
    <source>
        <dbReference type="ARBA" id="ARBA00022448"/>
    </source>
</evidence>
<feature type="domain" description="ABC transmembrane type-1" evidence="8">
    <location>
        <begin position="67"/>
        <end position="270"/>
    </location>
</feature>
<feature type="transmembrane region" description="Helical" evidence="7">
    <location>
        <begin position="63"/>
        <end position="92"/>
    </location>
</feature>
<dbReference type="PROSITE" id="PS50928">
    <property type="entry name" value="ABC_TM1"/>
    <property type="match status" value="1"/>
</dbReference>
<dbReference type="PANTHER" id="PTHR30193">
    <property type="entry name" value="ABC TRANSPORTER PERMEASE PROTEIN"/>
    <property type="match status" value="1"/>
</dbReference>
<feature type="transmembrane region" description="Helical" evidence="7">
    <location>
        <begin position="104"/>
        <end position="122"/>
    </location>
</feature>
<comment type="subcellular location">
    <subcellularLocation>
        <location evidence="1 7">Cell membrane</location>
        <topology evidence="1 7">Multi-pass membrane protein</topology>
    </subcellularLocation>
</comment>
<dbReference type="EMBL" id="JAVDXZ010000001">
    <property type="protein sequence ID" value="MDR7330161.1"/>
    <property type="molecule type" value="Genomic_DNA"/>
</dbReference>
<sequence>MQASLKKYFPVFVLPTLLAFLIAFLVPFVIGFALSFADFTTLQNAEFVGLDNYARAFSEREGFVAAFGFTLLVVVVSVITVNVAAFAIAWLLTRKLRGTNFFRTVFFMPNLIGGIVLGYTWQSMINAVLAQYGTTIVADWKYGYLGLVMLINWQMVGYMMIIYIAGLQNVPQELLEAAEIDGADRWQTLRSVTIPMVMPAITICVFLTLSNTFKLFDQNLALTNGAPGGATEMVALNIVNTMFTRIGVEGVGQAKAVIFVVVVVVIAMFQLKITRSREVEA</sequence>
<protein>
    <submittedName>
        <fullName evidence="9">Raffinose/stachyose/melibiose transport system permease protein</fullName>
    </submittedName>
</protein>